<evidence type="ECO:0000313" key="3">
    <source>
        <dbReference type="Proteomes" id="UP000655287"/>
    </source>
</evidence>
<dbReference type="AlphaFoldDB" id="A0A919QWF0"/>
<keyword evidence="3" id="KW-1185">Reference proteome</keyword>
<dbReference type="InterPro" id="IPR045596">
    <property type="entry name" value="DUF6459"/>
</dbReference>
<protein>
    <submittedName>
        <fullName evidence="2">Uncharacterized protein</fullName>
    </submittedName>
</protein>
<feature type="compositionally biased region" description="Low complexity" evidence="1">
    <location>
        <begin position="37"/>
        <end position="51"/>
    </location>
</feature>
<gene>
    <name evidence="2" type="ORF">Sru01_03510</name>
</gene>
<comment type="caution">
    <text evidence="2">The sequence shown here is derived from an EMBL/GenBank/DDBJ whole genome shotgun (WGS) entry which is preliminary data.</text>
</comment>
<evidence type="ECO:0000313" key="2">
    <source>
        <dbReference type="EMBL" id="GII75369.1"/>
    </source>
</evidence>
<name>A0A919QWF0_9ACTN</name>
<accession>A0A919QWF0</accession>
<sequence>MPSAPRPARPARTTAPPRLRAVPPADPPYDDDRHAPARPAAPAAPAAAAVPVRRAAPIRPVPAFHGGRAAPDERGLQSLGQAMAEVLAGRRPPGTLAGRLTDRAYQELVRAGRMINATRPPVAGLPHVDRPRDGAVEACVLVRCGERGHVLAIRLERRGTQWLCTDFETA</sequence>
<dbReference type="EMBL" id="BOOU01000004">
    <property type="protein sequence ID" value="GII75369.1"/>
    <property type="molecule type" value="Genomic_DNA"/>
</dbReference>
<dbReference type="Proteomes" id="UP000655287">
    <property type="component" value="Unassembled WGS sequence"/>
</dbReference>
<feature type="compositionally biased region" description="Low complexity" evidence="1">
    <location>
        <begin position="10"/>
        <end position="23"/>
    </location>
</feature>
<reference evidence="2" key="1">
    <citation type="submission" date="2021-01" db="EMBL/GenBank/DDBJ databases">
        <title>Whole genome shotgun sequence of Sphaerisporangium rufum NBRC 109079.</title>
        <authorList>
            <person name="Komaki H."/>
            <person name="Tamura T."/>
        </authorList>
    </citation>
    <scope>NUCLEOTIDE SEQUENCE</scope>
    <source>
        <strain evidence="2">NBRC 109079</strain>
    </source>
</reference>
<proteinExistence type="predicted"/>
<dbReference type="RefSeq" id="WP_203982035.1">
    <property type="nucleotide sequence ID" value="NZ_BOOU01000004.1"/>
</dbReference>
<feature type="region of interest" description="Disordered" evidence="1">
    <location>
        <begin position="1"/>
        <end position="51"/>
    </location>
</feature>
<evidence type="ECO:0000256" key="1">
    <source>
        <dbReference type="SAM" id="MobiDB-lite"/>
    </source>
</evidence>
<organism evidence="2 3">
    <name type="scientific">Sphaerisporangium rufum</name>
    <dbReference type="NCBI Taxonomy" id="1381558"/>
    <lineage>
        <taxon>Bacteria</taxon>
        <taxon>Bacillati</taxon>
        <taxon>Actinomycetota</taxon>
        <taxon>Actinomycetes</taxon>
        <taxon>Streptosporangiales</taxon>
        <taxon>Streptosporangiaceae</taxon>
        <taxon>Sphaerisporangium</taxon>
    </lineage>
</organism>
<dbReference type="Pfam" id="PF20060">
    <property type="entry name" value="DUF6459"/>
    <property type="match status" value="1"/>
</dbReference>